<dbReference type="EMBL" id="JAWDIP010000004">
    <property type="protein sequence ID" value="MDY0396380.1"/>
    <property type="molecule type" value="Genomic_DNA"/>
</dbReference>
<evidence type="ECO:0000313" key="2">
    <source>
        <dbReference type="Proteomes" id="UP001281447"/>
    </source>
</evidence>
<keyword evidence="2" id="KW-1185">Reference proteome</keyword>
<protein>
    <submittedName>
        <fullName evidence="1">Uncharacterized protein</fullName>
    </submittedName>
</protein>
<accession>A0ABU5CAL4</accession>
<gene>
    <name evidence="1" type="ORF">RWE15_21165</name>
</gene>
<proteinExistence type="predicted"/>
<organism evidence="1 2">
    <name type="scientific">Tigheibacillus halophilus</name>
    <dbReference type="NCBI Taxonomy" id="361280"/>
    <lineage>
        <taxon>Bacteria</taxon>
        <taxon>Bacillati</taxon>
        <taxon>Bacillota</taxon>
        <taxon>Bacilli</taxon>
        <taxon>Bacillales</taxon>
        <taxon>Bacillaceae</taxon>
        <taxon>Tigheibacillus</taxon>
    </lineage>
</organism>
<sequence>MEEQANKSKVFSETEYLLVYQYLLDQDVEESMAGKIVRQVKQKHQKNGLQPALSQIKKGCNTRNTITICSPCGNWHKRSAAS</sequence>
<name>A0ABU5CAL4_9BACI</name>
<evidence type="ECO:0000313" key="1">
    <source>
        <dbReference type="EMBL" id="MDY0396380.1"/>
    </source>
</evidence>
<reference evidence="1 2" key="1">
    <citation type="submission" date="2023-10" db="EMBL/GenBank/DDBJ databases">
        <title>Virgibacillus halophilus 5B73C genome.</title>
        <authorList>
            <person name="Miliotis G."/>
            <person name="Sengupta P."/>
            <person name="Hameed A."/>
            <person name="Chuvochina M."/>
            <person name="Mcdonagh F."/>
            <person name="Simpson A.C."/>
            <person name="Singh N.K."/>
            <person name="Rekha P.D."/>
            <person name="Raman K."/>
            <person name="Hugenholtz P."/>
            <person name="Venkateswaran K."/>
        </authorList>
    </citation>
    <scope>NUCLEOTIDE SEQUENCE [LARGE SCALE GENOMIC DNA]</scope>
    <source>
        <strain evidence="1 2">5B73C</strain>
    </source>
</reference>
<comment type="caution">
    <text evidence="1">The sequence shown here is derived from an EMBL/GenBank/DDBJ whole genome shotgun (WGS) entry which is preliminary data.</text>
</comment>
<dbReference type="Proteomes" id="UP001281447">
    <property type="component" value="Unassembled WGS sequence"/>
</dbReference>